<organism evidence="2 3">
    <name type="scientific">Janthinobacterium rivuli</name>
    <dbReference type="NCBI Taxonomy" id="2751478"/>
    <lineage>
        <taxon>Bacteria</taxon>
        <taxon>Pseudomonadati</taxon>
        <taxon>Pseudomonadota</taxon>
        <taxon>Betaproteobacteria</taxon>
        <taxon>Burkholderiales</taxon>
        <taxon>Oxalobacteraceae</taxon>
        <taxon>Janthinobacterium</taxon>
    </lineage>
</organism>
<dbReference type="EMBL" id="CP121464">
    <property type="protein sequence ID" value="WFR81079.1"/>
    <property type="molecule type" value="Genomic_DNA"/>
</dbReference>
<sequence length="107" mass="12138">MTKLFQPYIFIKSFSKFPGGRYIKHGPYSGELFREEVLRPLLMAHDVVSIDLTGARGFGSSFLDESFGEVGLQLGQKEAERRLIIKCDDDPSIVDLIWEKIEIANSK</sequence>
<dbReference type="RefSeq" id="WP_278318031.1">
    <property type="nucleotide sequence ID" value="NZ_CP121464.1"/>
</dbReference>
<gene>
    <name evidence="2" type="ORF">P9875_07900</name>
</gene>
<feature type="domain" description="DUF4325" evidence="1">
    <location>
        <begin position="29"/>
        <end position="90"/>
    </location>
</feature>
<name>A0ABY8I819_9BURK</name>
<evidence type="ECO:0000259" key="1">
    <source>
        <dbReference type="Pfam" id="PF14213"/>
    </source>
</evidence>
<accession>A0ABY8I819</accession>
<reference evidence="2 3" key="1">
    <citation type="submission" date="2023-04" db="EMBL/GenBank/DDBJ databases">
        <title>Nanopore sequencing of Janthinobacterium from water.</title>
        <authorList>
            <person name="Ciuchcinski K."/>
            <person name="Rokowska A."/>
            <person name="Dziewit L."/>
        </authorList>
    </citation>
    <scope>NUCLEOTIDE SEQUENCE [LARGE SCALE GENOMIC DNA]</scope>
    <source>
        <strain evidence="2 3">DEMB2</strain>
    </source>
</reference>
<dbReference type="InterPro" id="IPR025474">
    <property type="entry name" value="DUF4325"/>
</dbReference>
<dbReference type="Proteomes" id="UP001219584">
    <property type="component" value="Chromosome"/>
</dbReference>
<evidence type="ECO:0000313" key="2">
    <source>
        <dbReference type="EMBL" id="WFR81079.1"/>
    </source>
</evidence>
<protein>
    <submittedName>
        <fullName evidence="2">STAS-like domain-containing protein</fullName>
    </submittedName>
</protein>
<dbReference type="Pfam" id="PF14213">
    <property type="entry name" value="DUF4325"/>
    <property type="match status" value="1"/>
</dbReference>
<keyword evidence="3" id="KW-1185">Reference proteome</keyword>
<proteinExistence type="predicted"/>
<evidence type="ECO:0000313" key="3">
    <source>
        <dbReference type="Proteomes" id="UP001219584"/>
    </source>
</evidence>